<protein>
    <recommendedName>
        <fullName evidence="2">histidine kinase</fullName>
        <ecNumber evidence="2">2.7.13.3</ecNumber>
    </recommendedName>
</protein>
<keyword evidence="3" id="KW-0597">Phosphoprotein</keyword>
<feature type="transmembrane region" description="Helical" evidence="9">
    <location>
        <begin position="121"/>
        <end position="140"/>
    </location>
</feature>
<name>A0ABP9DYB8_9PSEU</name>
<evidence type="ECO:0000259" key="10">
    <source>
        <dbReference type="PROSITE" id="PS50109"/>
    </source>
</evidence>
<feature type="compositionally biased region" description="Basic and acidic residues" evidence="8">
    <location>
        <begin position="690"/>
        <end position="707"/>
    </location>
</feature>
<proteinExistence type="predicted"/>
<feature type="compositionally biased region" description="Pro residues" evidence="8">
    <location>
        <begin position="627"/>
        <end position="644"/>
    </location>
</feature>
<comment type="catalytic activity">
    <reaction evidence="1">
        <text>ATP + protein L-histidine = ADP + protein N-phospho-L-histidine.</text>
        <dbReference type="EC" id="2.7.13.3"/>
    </reaction>
</comment>
<feature type="compositionally biased region" description="Gly residues" evidence="8">
    <location>
        <begin position="451"/>
        <end position="468"/>
    </location>
</feature>
<feature type="region of interest" description="Disordered" evidence="8">
    <location>
        <begin position="417"/>
        <end position="510"/>
    </location>
</feature>
<dbReference type="Pfam" id="PF02518">
    <property type="entry name" value="HATPase_c"/>
    <property type="match status" value="1"/>
</dbReference>
<dbReference type="InterPro" id="IPR005467">
    <property type="entry name" value="His_kinase_dom"/>
</dbReference>
<feature type="compositionally biased region" description="Low complexity" evidence="8">
    <location>
        <begin position="585"/>
        <end position="595"/>
    </location>
</feature>
<keyword evidence="6" id="KW-0418">Kinase</keyword>
<feature type="compositionally biased region" description="Basic and acidic residues" evidence="8">
    <location>
        <begin position="567"/>
        <end position="578"/>
    </location>
</feature>
<feature type="transmembrane region" description="Helical" evidence="9">
    <location>
        <begin position="52"/>
        <end position="70"/>
    </location>
</feature>
<dbReference type="Gene3D" id="3.30.565.10">
    <property type="entry name" value="Histidine kinase-like ATPase, C-terminal domain"/>
    <property type="match status" value="1"/>
</dbReference>
<accession>A0ABP9DYB8</accession>
<evidence type="ECO:0000256" key="5">
    <source>
        <dbReference type="ARBA" id="ARBA00022692"/>
    </source>
</evidence>
<dbReference type="InterPro" id="IPR003594">
    <property type="entry name" value="HATPase_dom"/>
</dbReference>
<evidence type="ECO:0000313" key="11">
    <source>
        <dbReference type="EMBL" id="GAA4860350.1"/>
    </source>
</evidence>
<feature type="region of interest" description="Disordered" evidence="8">
    <location>
        <begin position="523"/>
        <end position="707"/>
    </location>
</feature>
<keyword evidence="7 9" id="KW-1133">Transmembrane helix</keyword>
<feature type="transmembrane region" description="Helical" evidence="9">
    <location>
        <begin position="77"/>
        <end position="93"/>
    </location>
</feature>
<feature type="domain" description="Histidine kinase" evidence="10">
    <location>
        <begin position="302"/>
        <end position="411"/>
    </location>
</feature>
<dbReference type="PANTHER" id="PTHR45436">
    <property type="entry name" value="SENSOR HISTIDINE KINASE YKOH"/>
    <property type="match status" value="1"/>
</dbReference>
<dbReference type="InterPro" id="IPR050428">
    <property type="entry name" value="TCS_sensor_his_kinase"/>
</dbReference>
<feature type="compositionally biased region" description="Low complexity" evidence="8">
    <location>
        <begin position="469"/>
        <end position="484"/>
    </location>
</feature>
<evidence type="ECO:0000256" key="8">
    <source>
        <dbReference type="SAM" id="MobiDB-lite"/>
    </source>
</evidence>
<evidence type="ECO:0000256" key="2">
    <source>
        <dbReference type="ARBA" id="ARBA00012438"/>
    </source>
</evidence>
<gene>
    <name evidence="11" type="ORF">GCM10023203_04490</name>
</gene>
<reference evidence="12" key="1">
    <citation type="journal article" date="2019" name="Int. J. Syst. Evol. Microbiol.">
        <title>The Global Catalogue of Microorganisms (GCM) 10K type strain sequencing project: providing services to taxonomists for standard genome sequencing and annotation.</title>
        <authorList>
            <consortium name="The Broad Institute Genomics Platform"/>
            <consortium name="The Broad Institute Genome Sequencing Center for Infectious Disease"/>
            <person name="Wu L."/>
            <person name="Ma J."/>
        </authorList>
    </citation>
    <scope>NUCLEOTIDE SEQUENCE [LARGE SCALE GENOMIC DNA]</scope>
    <source>
        <strain evidence="12">JCM 17983</strain>
    </source>
</reference>
<feature type="transmembrane region" description="Helical" evidence="9">
    <location>
        <begin position="25"/>
        <end position="46"/>
    </location>
</feature>
<organism evidence="11 12">
    <name type="scientific">Actinomycetospora straminea</name>
    <dbReference type="NCBI Taxonomy" id="663607"/>
    <lineage>
        <taxon>Bacteria</taxon>
        <taxon>Bacillati</taxon>
        <taxon>Actinomycetota</taxon>
        <taxon>Actinomycetes</taxon>
        <taxon>Pseudonocardiales</taxon>
        <taxon>Pseudonocardiaceae</taxon>
        <taxon>Actinomycetospora</taxon>
    </lineage>
</organism>
<evidence type="ECO:0000256" key="9">
    <source>
        <dbReference type="SAM" id="Phobius"/>
    </source>
</evidence>
<dbReference type="SUPFAM" id="SSF55874">
    <property type="entry name" value="ATPase domain of HSP90 chaperone/DNA topoisomerase II/histidine kinase"/>
    <property type="match status" value="1"/>
</dbReference>
<dbReference type="EC" id="2.7.13.3" evidence="2"/>
<keyword evidence="5 9" id="KW-0812">Transmembrane</keyword>
<evidence type="ECO:0000256" key="4">
    <source>
        <dbReference type="ARBA" id="ARBA00022679"/>
    </source>
</evidence>
<dbReference type="EMBL" id="BAABHQ010000001">
    <property type="protein sequence ID" value="GAA4860350.1"/>
    <property type="molecule type" value="Genomic_DNA"/>
</dbReference>
<evidence type="ECO:0000256" key="1">
    <source>
        <dbReference type="ARBA" id="ARBA00000085"/>
    </source>
</evidence>
<sequence>MVPVLDYLPRGDTLDVAARSGRHRVLVGVLLAAVPIAALVGLATGAPALETALAAVVPLLAGLVGVRVGAGHRVGPLVVAVGLGATCAGLVAVGEGAPAAQFSFFVLVAAVALYRSWIPFAGFAGAAVVGTGLAVATSSAGPLDGGWWLVHGTAVVAACAGVAVVVRLGEDEQQHLVARAEALSREQVRRREFTSELLLNLARRNQSMFHRQLEIINDLEERERDPDVLADLFRLDHLATRVRRNAESLLVLSGEQPARVWSGPVALRDVVRAGVAETEELDRVTLVVDERLRVVGSAVADLTHVVAELVENAVRSSPPSAPVVVQSRADRRRPGAFLLVVEDTGSGMPPRELAAANDLLARPQDVDAPAATRRLGFHVVSRLVARHGIEVSLTPTPGCGVTAVIVLPPALFAEPAAPAHGPGPGSATDSAVPVPRRSADDDGQPGRDPVGAGGRHGWPGGGPAGGRAAGASPAPPGAHAAAPGAEPPEDRPDAPDAPGAGGAGGHEHGLGGARVEAAVDETEAGGDGHTTVEHPPSTPPAPAPRRGLIHPIVVPPPPSPAGPGDDPDARAARPERLPGRPPGRMPAAAPPARRAPGPDPAAPGRSGIVLARRTPQTHLAPELVRPGGPPPAGDEPTPTPPSGATPPDRAAPSGLGAVQALSAYQASRAVARSEIDGGPTADRGDDEVDAEGRRGPSDDGDTTRRQP</sequence>
<keyword evidence="9" id="KW-0472">Membrane</keyword>
<keyword evidence="4" id="KW-0808">Transferase</keyword>
<evidence type="ECO:0000256" key="6">
    <source>
        <dbReference type="ARBA" id="ARBA00022777"/>
    </source>
</evidence>
<dbReference type="RefSeq" id="WP_345379276.1">
    <property type="nucleotide sequence ID" value="NZ_BAABHQ010000001.1"/>
</dbReference>
<dbReference type="SMART" id="SM00387">
    <property type="entry name" value="HATPase_c"/>
    <property type="match status" value="1"/>
</dbReference>
<keyword evidence="12" id="KW-1185">Reference proteome</keyword>
<dbReference type="PROSITE" id="PS50109">
    <property type="entry name" value="HIS_KIN"/>
    <property type="match status" value="1"/>
</dbReference>
<evidence type="ECO:0000313" key="12">
    <source>
        <dbReference type="Proteomes" id="UP001500457"/>
    </source>
</evidence>
<dbReference type="Proteomes" id="UP001500457">
    <property type="component" value="Unassembled WGS sequence"/>
</dbReference>
<feature type="transmembrane region" description="Helical" evidence="9">
    <location>
        <begin position="146"/>
        <end position="166"/>
    </location>
</feature>
<evidence type="ECO:0000256" key="7">
    <source>
        <dbReference type="ARBA" id="ARBA00022989"/>
    </source>
</evidence>
<evidence type="ECO:0000256" key="3">
    <source>
        <dbReference type="ARBA" id="ARBA00022553"/>
    </source>
</evidence>
<dbReference type="PANTHER" id="PTHR45436:SF5">
    <property type="entry name" value="SENSOR HISTIDINE KINASE TRCS"/>
    <property type="match status" value="1"/>
</dbReference>
<comment type="caution">
    <text evidence="11">The sequence shown here is derived from an EMBL/GenBank/DDBJ whole genome shotgun (WGS) entry which is preliminary data.</text>
</comment>
<dbReference type="InterPro" id="IPR036890">
    <property type="entry name" value="HATPase_C_sf"/>
</dbReference>